<proteinExistence type="predicted"/>
<dbReference type="GO" id="GO:0000155">
    <property type="term" value="F:phosphorelay sensor kinase activity"/>
    <property type="evidence" value="ECO:0007669"/>
    <property type="project" value="InterPro"/>
</dbReference>
<dbReference type="Pfam" id="PF00672">
    <property type="entry name" value="HAMP"/>
    <property type="match status" value="1"/>
</dbReference>
<dbReference type="Pfam" id="PF00512">
    <property type="entry name" value="HisKA"/>
    <property type="match status" value="1"/>
</dbReference>
<keyword evidence="5" id="KW-0808">Transferase</keyword>
<name>A0A7M3MJJ8_9BACT</name>
<evidence type="ECO:0000256" key="4">
    <source>
        <dbReference type="ARBA" id="ARBA00022553"/>
    </source>
</evidence>
<dbReference type="EC" id="2.7.13.3" evidence="3"/>
<dbReference type="SUPFAM" id="SSF55874">
    <property type="entry name" value="ATPase domain of HSP90 chaperone/DNA topoisomerase II/histidine kinase"/>
    <property type="match status" value="1"/>
</dbReference>
<evidence type="ECO:0000256" key="2">
    <source>
        <dbReference type="ARBA" id="ARBA00004370"/>
    </source>
</evidence>
<dbReference type="Gene3D" id="3.30.565.10">
    <property type="entry name" value="Histidine kinase-like ATPase, C-terminal domain"/>
    <property type="match status" value="1"/>
</dbReference>
<evidence type="ECO:0000259" key="13">
    <source>
        <dbReference type="PROSITE" id="PS50112"/>
    </source>
</evidence>
<dbReference type="PROSITE" id="PS50109">
    <property type="entry name" value="HIS_KIN"/>
    <property type="match status" value="1"/>
</dbReference>
<dbReference type="InterPro" id="IPR003661">
    <property type="entry name" value="HisK_dim/P_dom"/>
</dbReference>
<protein>
    <recommendedName>
        <fullName evidence="3">histidine kinase</fullName>
        <ecNumber evidence="3">2.7.13.3</ecNumber>
    </recommendedName>
</protein>
<comment type="catalytic activity">
    <reaction evidence="1">
        <text>ATP + protein L-histidine = ADP + protein N-phospho-L-histidine.</text>
        <dbReference type="EC" id="2.7.13.3"/>
    </reaction>
</comment>
<evidence type="ECO:0000259" key="12">
    <source>
        <dbReference type="PROSITE" id="PS50109"/>
    </source>
</evidence>
<feature type="domain" description="PAS" evidence="13">
    <location>
        <begin position="312"/>
        <end position="382"/>
    </location>
</feature>
<dbReference type="PANTHER" id="PTHR43065">
    <property type="entry name" value="SENSOR HISTIDINE KINASE"/>
    <property type="match status" value="1"/>
</dbReference>
<dbReference type="InterPro" id="IPR005467">
    <property type="entry name" value="His_kinase_dom"/>
</dbReference>
<keyword evidence="9" id="KW-0902">Two-component regulatory system</keyword>
<dbReference type="InterPro" id="IPR003594">
    <property type="entry name" value="HATPase_dom"/>
</dbReference>
<dbReference type="Gene3D" id="1.10.287.130">
    <property type="match status" value="1"/>
</dbReference>
<dbReference type="InterPro" id="IPR000014">
    <property type="entry name" value="PAS"/>
</dbReference>
<dbReference type="InterPro" id="IPR036890">
    <property type="entry name" value="HATPase_C_sf"/>
</dbReference>
<dbReference type="InterPro" id="IPR036097">
    <property type="entry name" value="HisK_dim/P_sf"/>
</dbReference>
<gene>
    <name evidence="15" type="ORF">DPQ33_01690</name>
</gene>
<dbReference type="SUPFAM" id="SSF55785">
    <property type="entry name" value="PYP-like sensor domain (PAS domain)"/>
    <property type="match status" value="1"/>
</dbReference>
<dbReference type="CDD" id="cd00082">
    <property type="entry name" value="HisKA"/>
    <property type="match status" value="1"/>
</dbReference>
<evidence type="ECO:0000256" key="3">
    <source>
        <dbReference type="ARBA" id="ARBA00012438"/>
    </source>
</evidence>
<keyword evidence="11" id="KW-1133">Transmembrane helix</keyword>
<keyword evidence="11" id="KW-0472">Membrane</keyword>
<dbReference type="SUPFAM" id="SSF47384">
    <property type="entry name" value="Homodimeric domain of signal transducing histidine kinase"/>
    <property type="match status" value="1"/>
</dbReference>
<dbReference type="Gene3D" id="3.30.450.20">
    <property type="entry name" value="PAS domain"/>
    <property type="match status" value="1"/>
</dbReference>
<comment type="subcellular location">
    <subcellularLocation>
        <location evidence="2">Membrane</location>
    </subcellularLocation>
</comment>
<dbReference type="SMART" id="SM00388">
    <property type="entry name" value="HisKA"/>
    <property type="match status" value="1"/>
</dbReference>
<dbReference type="Pfam" id="PF08448">
    <property type="entry name" value="PAS_4"/>
    <property type="match status" value="1"/>
</dbReference>
<dbReference type="Pfam" id="PF02518">
    <property type="entry name" value="HATPase_c"/>
    <property type="match status" value="1"/>
</dbReference>
<evidence type="ECO:0000256" key="10">
    <source>
        <dbReference type="SAM" id="Coils"/>
    </source>
</evidence>
<keyword evidence="6" id="KW-0547">Nucleotide-binding</keyword>
<dbReference type="Proteomes" id="UP000448292">
    <property type="component" value="Unassembled WGS sequence"/>
</dbReference>
<dbReference type="PROSITE" id="PS50112">
    <property type="entry name" value="PAS"/>
    <property type="match status" value="1"/>
</dbReference>
<feature type="domain" description="HAMP" evidence="14">
    <location>
        <begin position="199"/>
        <end position="254"/>
    </location>
</feature>
<evidence type="ECO:0000256" key="5">
    <source>
        <dbReference type="ARBA" id="ARBA00022679"/>
    </source>
</evidence>
<comment type="caution">
    <text evidence="15">The sequence shown here is derived from an EMBL/GenBank/DDBJ whole genome shotgun (WGS) entry which is preliminary data.</text>
</comment>
<keyword evidence="7" id="KW-0418">Kinase</keyword>
<feature type="transmembrane region" description="Helical" evidence="11">
    <location>
        <begin position="174"/>
        <end position="195"/>
    </location>
</feature>
<evidence type="ECO:0000256" key="1">
    <source>
        <dbReference type="ARBA" id="ARBA00000085"/>
    </source>
</evidence>
<keyword evidence="16" id="KW-1185">Reference proteome</keyword>
<keyword evidence="11" id="KW-0812">Transmembrane</keyword>
<evidence type="ECO:0000256" key="6">
    <source>
        <dbReference type="ARBA" id="ARBA00022741"/>
    </source>
</evidence>
<dbReference type="GO" id="GO:0005524">
    <property type="term" value="F:ATP binding"/>
    <property type="evidence" value="ECO:0007669"/>
    <property type="project" value="UniProtKB-KW"/>
</dbReference>
<dbReference type="InterPro" id="IPR003660">
    <property type="entry name" value="HAMP_dom"/>
</dbReference>
<dbReference type="SMART" id="SM00387">
    <property type="entry name" value="HATPase_c"/>
    <property type="match status" value="1"/>
</dbReference>
<dbReference type="InterPro" id="IPR013656">
    <property type="entry name" value="PAS_4"/>
</dbReference>
<dbReference type="InterPro" id="IPR004358">
    <property type="entry name" value="Sig_transdc_His_kin-like_C"/>
</dbReference>
<evidence type="ECO:0000256" key="9">
    <source>
        <dbReference type="ARBA" id="ARBA00023012"/>
    </source>
</evidence>
<dbReference type="NCBIfam" id="TIGR00229">
    <property type="entry name" value="sensory_box"/>
    <property type="match status" value="1"/>
</dbReference>
<evidence type="ECO:0000256" key="11">
    <source>
        <dbReference type="SAM" id="Phobius"/>
    </source>
</evidence>
<dbReference type="GO" id="GO:0016020">
    <property type="term" value="C:membrane"/>
    <property type="evidence" value="ECO:0007669"/>
    <property type="project" value="UniProtKB-SubCell"/>
</dbReference>
<keyword evidence="10" id="KW-0175">Coiled coil</keyword>
<sequence>MAQHLPEPFSRHSLAFRLGLIIVALELAIFLAIGLVYVDIYESHADEELSKRLHAVSDLLSRGVVAYDTVNDEQLLARLVGRGFEEAMIVGFTGVVYHATDQGKLGQHIRDIEHIQAEWFGLAREGGFVREVEENGRQKLISAYPVRNAADGAAFVFAYISVDKHAATEQSREFLRALLLASAVGVAVTSLAIILCFRRLVFSHLQVAAGVMQRITSGELSSRMPDKMMERPDELGFMARSLNEMTASMDRSVTELEKEIHNRSRAEAALSRAKDELEERVRQRTEDLDNTNRKLMREIEERTAAEAALRESHERLQGILDHSPSAISLVDAHGRFIMANRQFLRLFAPDTKHVQGKARNAMLGPENAEAMRVLEDKALAERAPVGDEESIVLDGEVRTYMTTAFPLLDDAGHPFAACAIRTDVSERKWLEAESMRAGQLAALGELAAGVAHEINNPLNGIVNYAEIIREENDVETVHELSAKIILEGERVSRIVSKLLAFARSRSDTFEPVNVREVVDDALQLLENRIRRDNVTVEVDVDESLPRIKARAQEIRQVLLNLMTNALYAVARQEEREERLMRIEAETVQRNEGAFVDIRVIDNGPGIPPAIMDRILSPFFSTKPSNEGTGLGLSISHAIMKEHSGRLVIESEEHAFTRATASIPIYDNTCFP</sequence>
<dbReference type="PRINTS" id="PR00344">
    <property type="entry name" value="BCTRLSENSOR"/>
</dbReference>
<keyword evidence="4" id="KW-0597">Phosphoprotein</keyword>
<evidence type="ECO:0000256" key="7">
    <source>
        <dbReference type="ARBA" id="ARBA00022777"/>
    </source>
</evidence>
<dbReference type="PANTHER" id="PTHR43065:SF10">
    <property type="entry name" value="PEROXIDE STRESS-ACTIVATED HISTIDINE KINASE MAK3"/>
    <property type="match status" value="1"/>
</dbReference>
<dbReference type="Gene3D" id="6.10.340.10">
    <property type="match status" value="1"/>
</dbReference>
<dbReference type="SMART" id="SM00304">
    <property type="entry name" value="HAMP"/>
    <property type="match status" value="1"/>
</dbReference>
<evidence type="ECO:0000256" key="8">
    <source>
        <dbReference type="ARBA" id="ARBA00022840"/>
    </source>
</evidence>
<dbReference type="OrthoDB" id="5428263at2"/>
<dbReference type="SMART" id="SM00091">
    <property type="entry name" value="PAS"/>
    <property type="match status" value="1"/>
</dbReference>
<keyword evidence="8" id="KW-0067">ATP-binding</keyword>
<accession>A0A7M3MJJ8</accession>
<dbReference type="SUPFAM" id="SSF158472">
    <property type="entry name" value="HAMP domain-like"/>
    <property type="match status" value="1"/>
</dbReference>
<evidence type="ECO:0000313" key="15">
    <source>
        <dbReference type="EMBL" id="TVM19964.1"/>
    </source>
</evidence>
<dbReference type="RefSeq" id="WP_144301426.1">
    <property type="nucleotide sequence ID" value="NZ_QMIE01000001.1"/>
</dbReference>
<reference evidence="15 16" key="1">
    <citation type="submission" date="2018-06" db="EMBL/GenBank/DDBJ databases">
        <title>Complete genome of Desulfovibrio indonesiensis P37SLT.</title>
        <authorList>
            <person name="Crispim J.S."/>
            <person name="Vidigal P.M.P."/>
            <person name="Silva L.C.F."/>
            <person name="Laguardia C.N."/>
            <person name="Araujo L.C."/>
            <person name="Dias R.S."/>
            <person name="Sousa M.P."/>
            <person name="Paula S.O."/>
            <person name="Silva C."/>
        </authorList>
    </citation>
    <scope>NUCLEOTIDE SEQUENCE [LARGE SCALE GENOMIC DNA]</scope>
    <source>
        <strain evidence="15 16">P37SLT</strain>
    </source>
</reference>
<feature type="coiled-coil region" evidence="10">
    <location>
        <begin position="256"/>
        <end position="308"/>
    </location>
</feature>
<organism evidence="15 16">
    <name type="scientific">Oceanidesulfovibrio indonesiensis</name>
    <dbReference type="NCBI Taxonomy" id="54767"/>
    <lineage>
        <taxon>Bacteria</taxon>
        <taxon>Pseudomonadati</taxon>
        <taxon>Thermodesulfobacteriota</taxon>
        <taxon>Desulfovibrionia</taxon>
        <taxon>Desulfovibrionales</taxon>
        <taxon>Desulfovibrionaceae</taxon>
        <taxon>Oceanidesulfovibrio</taxon>
    </lineage>
</organism>
<evidence type="ECO:0000259" key="14">
    <source>
        <dbReference type="PROSITE" id="PS50885"/>
    </source>
</evidence>
<dbReference type="EMBL" id="QMIE01000001">
    <property type="protein sequence ID" value="TVM19964.1"/>
    <property type="molecule type" value="Genomic_DNA"/>
</dbReference>
<dbReference type="InterPro" id="IPR035965">
    <property type="entry name" value="PAS-like_dom_sf"/>
</dbReference>
<feature type="domain" description="Histidine kinase" evidence="12">
    <location>
        <begin position="449"/>
        <end position="666"/>
    </location>
</feature>
<dbReference type="CDD" id="cd06225">
    <property type="entry name" value="HAMP"/>
    <property type="match status" value="1"/>
</dbReference>
<evidence type="ECO:0000313" key="16">
    <source>
        <dbReference type="Proteomes" id="UP000448292"/>
    </source>
</evidence>
<dbReference type="AlphaFoldDB" id="A0A7M3MJJ8"/>
<feature type="transmembrane region" description="Helical" evidence="11">
    <location>
        <begin position="14"/>
        <end position="38"/>
    </location>
</feature>
<dbReference type="PROSITE" id="PS50885">
    <property type="entry name" value="HAMP"/>
    <property type="match status" value="1"/>
</dbReference>